<comment type="similarity">
    <text evidence="7">Belongs to the binding-protein-dependent transport system permease family.</text>
</comment>
<dbReference type="PROSITE" id="PS50928">
    <property type="entry name" value="ABC_TM1"/>
    <property type="match status" value="1"/>
</dbReference>
<dbReference type="Pfam" id="PF00528">
    <property type="entry name" value="BPD_transp_1"/>
    <property type="match status" value="1"/>
</dbReference>
<evidence type="ECO:0000256" key="1">
    <source>
        <dbReference type="ARBA" id="ARBA00004651"/>
    </source>
</evidence>
<keyword evidence="6 7" id="KW-0472">Membrane</keyword>
<keyword evidence="4 7" id="KW-0812">Transmembrane</keyword>
<feature type="transmembrane region" description="Helical" evidence="7">
    <location>
        <begin position="146"/>
        <end position="164"/>
    </location>
</feature>
<keyword evidence="5 7" id="KW-1133">Transmembrane helix</keyword>
<evidence type="ECO:0000256" key="7">
    <source>
        <dbReference type="RuleBase" id="RU363032"/>
    </source>
</evidence>
<dbReference type="SUPFAM" id="SSF161098">
    <property type="entry name" value="MetI-like"/>
    <property type="match status" value="1"/>
</dbReference>
<gene>
    <name evidence="9" type="ORF">SAMN05421844_104304</name>
</gene>
<dbReference type="Gene3D" id="1.10.3720.10">
    <property type="entry name" value="MetI-like"/>
    <property type="match status" value="1"/>
</dbReference>
<proteinExistence type="inferred from homology"/>
<evidence type="ECO:0000256" key="5">
    <source>
        <dbReference type="ARBA" id="ARBA00022989"/>
    </source>
</evidence>
<organism evidence="9 10">
    <name type="scientific">Bosea robiniae</name>
    <dbReference type="NCBI Taxonomy" id="1036780"/>
    <lineage>
        <taxon>Bacteria</taxon>
        <taxon>Pseudomonadati</taxon>
        <taxon>Pseudomonadota</taxon>
        <taxon>Alphaproteobacteria</taxon>
        <taxon>Hyphomicrobiales</taxon>
        <taxon>Boseaceae</taxon>
        <taxon>Bosea</taxon>
    </lineage>
</organism>
<feature type="transmembrane region" description="Helical" evidence="7">
    <location>
        <begin position="268"/>
        <end position="294"/>
    </location>
</feature>
<feature type="domain" description="ABC transmembrane type-1" evidence="8">
    <location>
        <begin position="106"/>
        <end position="294"/>
    </location>
</feature>
<evidence type="ECO:0000259" key="8">
    <source>
        <dbReference type="PROSITE" id="PS50928"/>
    </source>
</evidence>
<evidence type="ECO:0000256" key="2">
    <source>
        <dbReference type="ARBA" id="ARBA00022448"/>
    </source>
</evidence>
<evidence type="ECO:0000256" key="4">
    <source>
        <dbReference type="ARBA" id="ARBA00022692"/>
    </source>
</evidence>
<feature type="transmembrane region" description="Helical" evidence="7">
    <location>
        <begin position="222"/>
        <end position="248"/>
    </location>
</feature>
<comment type="subcellular location">
    <subcellularLocation>
        <location evidence="1 7">Cell membrane</location>
        <topology evidence="1 7">Multi-pass membrane protein</topology>
    </subcellularLocation>
</comment>
<dbReference type="Pfam" id="PF12911">
    <property type="entry name" value="OppC_N"/>
    <property type="match status" value="1"/>
</dbReference>
<dbReference type="InterPro" id="IPR025966">
    <property type="entry name" value="OppC_N"/>
</dbReference>
<accession>A0ABY0P0U3</accession>
<evidence type="ECO:0000256" key="3">
    <source>
        <dbReference type="ARBA" id="ARBA00022475"/>
    </source>
</evidence>
<keyword evidence="2 7" id="KW-0813">Transport</keyword>
<feature type="transmembrane region" description="Helical" evidence="7">
    <location>
        <begin position="40"/>
        <end position="66"/>
    </location>
</feature>
<dbReference type="PANTHER" id="PTHR43386:SF25">
    <property type="entry name" value="PEPTIDE ABC TRANSPORTER PERMEASE PROTEIN"/>
    <property type="match status" value="1"/>
</dbReference>
<keyword evidence="10" id="KW-1185">Reference proteome</keyword>
<reference evidence="9 10" key="1">
    <citation type="submission" date="2016-10" db="EMBL/GenBank/DDBJ databases">
        <authorList>
            <person name="Varghese N."/>
            <person name="Submissions S."/>
        </authorList>
    </citation>
    <scope>NUCLEOTIDE SEQUENCE [LARGE SCALE GENOMIC DNA]</scope>
    <source>
        <strain evidence="9 10">DSM 26672</strain>
    </source>
</reference>
<protein>
    <submittedName>
        <fullName evidence="9">Peptide/nickel transport system permease protein</fullName>
    </submittedName>
</protein>
<dbReference type="PANTHER" id="PTHR43386">
    <property type="entry name" value="OLIGOPEPTIDE TRANSPORT SYSTEM PERMEASE PROTEIN APPC"/>
    <property type="match status" value="1"/>
</dbReference>
<feature type="transmembrane region" description="Helical" evidence="7">
    <location>
        <begin position="110"/>
        <end position="134"/>
    </location>
</feature>
<dbReference type="CDD" id="cd06261">
    <property type="entry name" value="TM_PBP2"/>
    <property type="match status" value="1"/>
</dbReference>
<evidence type="ECO:0000313" key="9">
    <source>
        <dbReference type="EMBL" id="SDG54514.1"/>
    </source>
</evidence>
<dbReference type="InterPro" id="IPR035906">
    <property type="entry name" value="MetI-like_sf"/>
</dbReference>
<dbReference type="EMBL" id="FNBZ01000004">
    <property type="protein sequence ID" value="SDG54514.1"/>
    <property type="molecule type" value="Genomic_DNA"/>
</dbReference>
<name>A0ABY0P0U3_9HYPH</name>
<dbReference type="InterPro" id="IPR050366">
    <property type="entry name" value="BP-dependent_transpt_permease"/>
</dbReference>
<comment type="caution">
    <text evidence="9">The sequence shown here is derived from an EMBL/GenBank/DDBJ whole genome shotgun (WGS) entry which is preliminary data.</text>
</comment>
<dbReference type="InterPro" id="IPR000515">
    <property type="entry name" value="MetI-like"/>
</dbReference>
<keyword evidence="3" id="KW-1003">Cell membrane</keyword>
<dbReference type="Proteomes" id="UP000199468">
    <property type="component" value="Unassembled WGS sequence"/>
</dbReference>
<sequence length="307" mass="32143">MGSPMKLERDALQPGAKTVEAAVSVAAAAPVRRKTVFRMLLSDAGSCVALALVVLAVLCAAFAPWLAPTDPFGNDLANTLKPPGEMGLLGTDGQGRNMITRLLFGLRTSLLMGLASVVFGCTIGGIIGFSAAYYPKASGVLMRFMDILLSFPAILFGLAIAAIFGPGLPAVIIALTIATVPLMARVVRGSALVVLQQGYIEAARSLGLSDLRIILRYVLPNCLSAMFVFITLRFGQVILLGAALSFLGLGAQPPTAELGAMAADGRNFLFFAPHVSVLPSLVIFAVVLAFNVLGDSLRDALDPKLRK</sequence>
<evidence type="ECO:0000256" key="6">
    <source>
        <dbReference type="ARBA" id="ARBA00023136"/>
    </source>
</evidence>
<evidence type="ECO:0000313" key="10">
    <source>
        <dbReference type="Proteomes" id="UP000199468"/>
    </source>
</evidence>